<reference evidence="8" key="2">
    <citation type="submission" date="2021-09" db="EMBL/GenBank/DDBJ databases">
        <authorList>
            <person name="Jia N."/>
            <person name="Wang J."/>
            <person name="Shi W."/>
            <person name="Du L."/>
            <person name="Sun Y."/>
            <person name="Zhan W."/>
            <person name="Jiang J."/>
            <person name="Wang Q."/>
            <person name="Zhang B."/>
            <person name="Ji P."/>
            <person name="Sakyi L.B."/>
            <person name="Cui X."/>
            <person name="Yuan T."/>
            <person name="Jiang B."/>
            <person name="Yang W."/>
            <person name="Lam T.T.-Y."/>
            <person name="Chang Q."/>
            <person name="Ding S."/>
            <person name="Wang X."/>
            <person name="Zhu J."/>
            <person name="Ruan X."/>
            <person name="Zhao L."/>
            <person name="Wei J."/>
            <person name="Que T."/>
            <person name="Du C."/>
            <person name="Cheng J."/>
            <person name="Dai P."/>
            <person name="Han X."/>
            <person name="Huang E."/>
            <person name="Gao Y."/>
            <person name="Liu J."/>
            <person name="Shao H."/>
            <person name="Ye R."/>
            <person name="Li L."/>
            <person name="Wei W."/>
            <person name="Wang X."/>
            <person name="Wang C."/>
            <person name="Huo Q."/>
            <person name="Li W."/>
            <person name="Guo W."/>
            <person name="Chen H."/>
            <person name="Chen S."/>
            <person name="Zhou L."/>
            <person name="Zhou L."/>
            <person name="Ni X."/>
            <person name="Tian J."/>
            <person name="Zhou Y."/>
            <person name="Sheng Y."/>
            <person name="Liu T."/>
            <person name="Pan Y."/>
            <person name="Xia L."/>
            <person name="Li J."/>
            <person name="Zhao F."/>
            <person name="Cao W."/>
        </authorList>
    </citation>
    <scope>NUCLEOTIDE SEQUENCE</scope>
    <source>
        <strain evidence="8">Rmic-2018</strain>
        <tissue evidence="8">Larvae</tissue>
    </source>
</reference>
<dbReference type="EMBL" id="JABSTU010000002">
    <property type="protein sequence ID" value="KAH8036853.1"/>
    <property type="molecule type" value="Genomic_DNA"/>
</dbReference>
<keyword evidence="4" id="KW-0472">Membrane</keyword>
<feature type="compositionally biased region" description="Low complexity" evidence="5">
    <location>
        <begin position="126"/>
        <end position="148"/>
    </location>
</feature>
<dbReference type="Proteomes" id="UP000821866">
    <property type="component" value="Chromosome 10"/>
</dbReference>
<feature type="compositionally biased region" description="Polar residues" evidence="5">
    <location>
        <begin position="93"/>
        <end position="107"/>
    </location>
</feature>
<evidence type="ECO:0000259" key="7">
    <source>
        <dbReference type="Pfam" id="PF01094"/>
    </source>
</evidence>
<keyword evidence="9" id="KW-1185">Reference proteome</keyword>
<protein>
    <recommendedName>
        <fullName evidence="7">Receptor ligand binding region domain-containing protein</fullName>
    </recommendedName>
</protein>
<keyword evidence="2" id="KW-0812">Transmembrane</keyword>
<feature type="chain" id="PRO_5039930409" description="Receptor ligand binding region domain-containing protein" evidence="6">
    <location>
        <begin position="37"/>
        <end position="329"/>
    </location>
</feature>
<evidence type="ECO:0000256" key="4">
    <source>
        <dbReference type="ARBA" id="ARBA00023136"/>
    </source>
</evidence>
<dbReference type="InterPro" id="IPR028082">
    <property type="entry name" value="Peripla_BP_I"/>
</dbReference>
<evidence type="ECO:0000256" key="5">
    <source>
        <dbReference type="SAM" id="MobiDB-lite"/>
    </source>
</evidence>
<gene>
    <name evidence="8" type="ORF">HPB51_006122</name>
</gene>
<evidence type="ECO:0000256" key="6">
    <source>
        <dbReference type="SAM" id="SignalP"/>
    </source>
</evidence>
<evidence type="ECO:0000313" key="9">
    <source>
        <dbReference type="Proteomes" id="UP000821866"/>
    </source>
</evidence>
<evidence type="ECO:0000256" key="1">
    <source>
        <dbReference type="ARBA" id="ARBA00004370"/>
    </source>
</evidence>
<evidence type="ECO:0000313" key="8">
    <source>
        <dbReference type="EMBL" id="KAH8036853.1"/>
    </source>
</evidence>
<feature type="region of interest" description="Disordered" evidence="5">
    <location>
        <begin position="40"/>
        <end position="148"/>
    </location>
</feature>
<dbReference type="Gene3D" id="3.40.50.2300">
    <property type="match status" value="1"/>
</dbReference>
<accession>A0A9J6ERY6</accession>
<comment type="subcellular location">
    <subcellularLocation>
        <location evidence="1">Membrane</location>
    </subcellularLocation>
</comment>
<keyword evidence="3" id="KW-1133">Transmembrane helix</keyword>
<dbReference type="Pfam" id="PF01094">
    <property type="entry name" value="ANF_receptor"/>
    <property type="match status" value="1"/>
</dbReference>
<comment type="caution">
    <text evidence="8">The sequence shown here is derived from an EMBL/GenBank/DDBJ whole genome shotgun (WGS) entry which is preliminary data.</text>
</comment>
<keyword evidence="6" id="KW-0732">Signal</keyword>
<dbReference type="SUPFAM" id="SSF53822">
    <property type="entry name" value="Periplasmic binding protein-like I"/>
    <property type="match status" value="1"/>
</dbReference>
<dbReference type="AlphaFoldDB" id="A0A9J6ERY6"/>
<dbReference type="VEuPathDB" id="VectorBase:LOC119179303"/>
<evidence type="ECO:0000256" key="3">
    <source>
        <dbReference type="ARBA" id="ARBA00022989"/>
    </source>
</evidence>
<feature type="domain" description="Receptor ligand binding region" evidence="7">
    <location>
        <begin position="175"/>
        <end position="250"/>
    </location>
</feature>
<reference evidence="8" key="1">
    <citation type="journal article" date="2020" name="Cell">
        <title>Large-Scale Comparative Analyses of Tick Genomes Elucidate Their Genetic Diversity and Vector Capacities.</title>
        <authorList>
            <consortium name="Tick Genome and Microbiome Consortium (TIGMIC)"/>
            <person name="Jia N."/>
            <person name="Wang J."/>
            <person name="Shi W."/>
            <person name="Du L."/>
            <person name="Sun Y."/>
            <person name="Zhan W."/>
            <person name="Jiang J.F."/>
            <person name="Wang Q."/>
            <person name="Zhang B."/>
            <person name="Ji P."/>
            <person name="Bell-Sakyi L."/>
            <person name="Cui X.M."/>
            <person name="Yuan T.T."/>
            <person name="Jiang B.G."/>
            <person name="Yang W.F."/>
            <person name="Lam T.T."/>
            <person name="Chang Q.C."/>
            <person name="Ding S.J."/>
            <person name="Wang X.J."/>
            <person name="Zhu J.G."/>
            <person name="Ruan X.D."/>
            <person name="Zhao L."/>
            <person name="Wei J.T."/>
            <person name="Ye R.Z."/>
            <person name="Que T.C."/>
            <person name="Du C.H."/>
            <person name="Zhou Y.H."/>
            <person name="Cheng J.X."/>
            <person name="Dai P.F."/>
            <person name="Guo W.B."/>
            <person name="Han X.H."/>
            <person name="Huang E.J."/>
            <person name="Li L.F."/>
            <person name="Wei W."/>
            <person name="Gao Y.C."/>
            <person name="Liu J.Z."/>
            <person name="Shao H.Z."/>
            <person name="Wang X."/>
            <person name="Wang C.C."/>
            <person name="Yang T.C."/>
            <person name="Huo Q.B."/>
            <person name="Li W."/>
            <person name="Chen H.Y."/>
            <person name="Chen S.E."/>
            <person name="Zhou L.G."/>
            <person name="Ni X.B."/>
            <person name="Tian J.H."/>
            <person name="Sheng Y."/>
            <person name="Liu T."/>
            <person name="Pan Y.S."/>
            <person name="Xia L.Y."/>
            <person name="Li J."/>
            <person name="Zhao F."/>
            <person name="Cao W.C."/>
        </authorList>
    </citation>
    <scope>NUCLEOTIDE SEQUENCE</scope>
    <source>
        <strain evidence="8">Rmic-2018</strain>
    </source>
</reference>
<proteinExistence type="predicted"/>
<dbReference type="GO" id="GO:0016020">
    <property type="term" value="C:membrane"/>
    <property type="evidence" value="ECO:0007669"/>
    <property type="project" value="UniProtKB-SubCell"/>
</dbReference>
<sequence length="329" mass="34833">MGPGGGVPAAPSRLPVPLLLLLPSLLLLLLLAPCVSLIPTDDSSASSSPPSPPWSPSTAVNASARTASDDLDNSLETPSQSPRAHEDPGGPGTQDSTRGTDVTQNAVENGPSGAAHQHASWKSSVTAAEEAAANNATGTTNSTTTAPAEPQPLLVAYLSNVAGTDNLRRQGLVVSGAMTYAIDLINRNRPIPGHRLEMIYHDTRGEMLQGTRAVVECRDKGAKAFFGPEDSCYVEAAVAASLNLPMISYVLECLVVVVVTILDCARRLFAPDLFLLPPAKISKCAQHECDRNYGKTAYTLPAEDNTFRSTVPQSTPTEIERRRPVIAWF</sequence>
<evidence type="ECO:0000256" key="2">
    <source>
        <dbReference type="ARBA" id="ARBA00022692"/>
    </source>
</evidence>
<dbReference type="InterPro" id="IPR001828">
    <property type="entry name" value="ANF_lig-bd_rcpt"/>
</dbReference>
<feature type="signal peptide" evidence="6">
    <location>
        <begin position="1"/>
        <end position="36"/>
    </location>
</feature>
<name>A0A9J6ERY6_RHIMP</name>
<organism evidence="8 9">
    <name type="scientific">Rhipicephalus microplus</name>
    <name type="common">Cattle tick</name>
    <name type="synonym">Boophilus microplus</name>
    <dbReference type="NCBI Taxonomy" id="6941"/>
    <lineage>
        <taxon>Eukaryota</taxon>
        <taxon>Metazoa</taxon>
        <taxon>Ecdysozoa</taxon>
        <taxon>Arthropoda</taxon>
        <taxon>Chelicerata</taxon>
        <taxon>Arachnida</taxon>
        <taxon>Acari</taxon>
        <taxon>Parasitiformes</taxon>
        <taxon>Ixodida</taxon>
        <taxon>Ixodoidea</taxon>
        <taxon>Ixodidae</taxon>
        <taxon>Rhipicephalinae</taxon>
        <taxon>Rhipicephalus</taxon>
        <taxon>Boophilus</taxon>
    </lineage>
</organism>